<reference evidence="20" key="2">
    <citation type="submission" date="2021-04" db="EMBL/GenBank/DDBJ databases">
        <title>Isolation and characterization of a novel species of the genus Sulfurimonas.</title>
        <authorList>
            <person name="Fukui M."/>
        </authorList>
    </citation>
    <scope>NUCLEOTIDE SEQUENCE</scope>
    <source>
        <strain evidence="20">H1576</strain>
    </source>
</reference>
<dbReference type="PANTHER" id="PTHR32282:SF11">
    <property type="entry name" value="PENICILLIN-BINDING PROTEIN 1B"/>
    <property type="match status" value="1"/>
</dbReference>
<evidence type="ECO:0000313" key="20">
    <source>
        <dbReference type="EMBL" id="QSZ42737.1"/>
    </source>
</evidence>
<evidence type="ECO:0000256" key="15">
    <source>
        <dbReference type="ARBA" id="ARBA00023316"/>
    </source>
</evidence>
<organism evidence="20 21">
    <name type="scientific">Sulfurimonas aquatica</name>
    <dbReference type="NCBI Taxonomy" id="2672570"/>
    <lineage>
        <taxon>Bacteria</taxon>
        <taxon>Pseudomonadati</taxon>
        <taxon>Campylobacterota</taxon>
        <taxon>Epsilonproteobacteria</taxon>
        <taxon>Campylobacterales</taxon>
        <taxon>Sulfurimonadaceae</taxon>
        <taxon>Sulfurimonas</taxon>
    </lineage>
</organism>
<dbReference type="KEGG" id="saqt:GJV85_11640"/>
<proteinExistence type="inferred from homology"/>
<feature type="domain" description="Glycosyl transferase family 51" evidence="19">
    <location>
        <begin position="53"/>
        <end position="229"/>
    </location>
</feature>
<dbReference type="GO" id="GO:0006508">
    <property type="term" value="P:proteolysis"/>
    <property type="evidence" value="ECO:0007669"/>
    <property type="project" value="UniProtKB-KW"/>
</dbReference>
<dbReference type="GO" id="GO:0009002">
    <property type="term" value="F:serine-type D-Ala-D-Ala carboxypeptidase activity"/>
    <property type="evidence" value="ECO:0007669"/>
    <property type="project" value="UniProtKB-EC"/>
</dbReference>
<keyword evidence="8" id="KW-0328">Glycosyltransferase</keyword>
<dbReference type="NCBIfam" id="TIGR02074">
    <property type="entry name" value="PBP_1a_fam"/>
    <property type="match status" value="1"/>
</dbReference>
<comment type="subcellular location">
    <subcellularLocation>
        <location evidence="1">Cell membrane</location>
    </subcellularLocation>
</comment>
<dbReference type="InterPro" id="IPR012338">
    <property type="entry name" value="Beta-lactam/transpept-like"/>
</dbReference>
<comment type="catalytic activity">
    <reaction evidence="16">
        <text>Preferential cleavage: (Ac)2-L-Lys-D-Ala-|-D-Ala. Also transpeptidation of peptidyl-alanyl moieties that are N-acyl substituents of D-alanine.</text>
        <dbReference type="EC" id="3.4.16.4"/>
    </reaction>
</comment>
<dbReference type="PANTHER" id="PTHR32282">
    <property type="entry name" value="BINDING PROTEIN TRANSPEPTIDASE, PUTATIVE-RELATED"/>
    <property type="match status" value="1"/>
</dbReference>
<evidence type="ECO:0000256" key="6">
    <source>
        <dbReference type="ARBA" id="ARBA00022645"/>
    </source>
</evidence>
<dbReference type="InterPro" id="IPR036950">
    <property type="entry name" value="PBP_transglycosylase"/>
</dbReference>
<evidence type="ECO:0000256" key="11">
    <source>
        <dbReference type="ARBA" id="ARBA00022960"/>
    </source>
</evidence>
<evidence type="ECO:0000256" key="10">
    <source>
        <dbReference type="ARBA" id="ARBA00022801"/>
    </source>
</evidence>
<keyword evidence="21" id="KW-1185">Reference proteome</keyword>
<evidence type="ECO:0000256" key="17">
    <source>
        <dbReference type="ARBA" id="ARBA00049902"/>
    </source>
</evidence>
<dbReference type="Gene3D" id="1.10.3810.10">
    <property type="entry name" value="Biosynthetic peptidoglycan transglycosylase-like"/>
    <property type="match status" value="1"/>
</dbReference>
<evidence type="ECO:0000256" key="16">
    <source>
        <dbReference type="ARBA" id="ARBA00034000"/>
    </source>
</evidence>
<keyword evidence="5" id="KW-1003">Cell membrane</keyword>
<dbReference type="RefSeq" id="WP_207561548.1">
    <property type="nucleotide sequence ID" value="NZ_CP046072.1"/>
</dbReference>
<dbReference type="SUPFAM" id="SSF56601">
    <property type="entry name" value="beta-lactamase/transpeptidase-like"/>
    <property type="match status" value="1"/>
</dbReference>
<dbReference type="GO" id="GO:0008360">
    <property type="term" value="P:regulation of cell shape"/>
    <property type="evidence" value="ECO:0007669"/>
    <property type="project" value="UniProtKB-KW"/>
</dbReference>
<evidence type="ECO:0000256" key="8">
    <source>
        <dbReference type="ARBA" id="ARBA00022676"/>
    </source>
</evidence>
<dbReference type="InterPro" id="IPR050396">
    <property type="entry name" value="Glycosyltr_51/Transpeptidase"/>
</dbReference>
<dbReference type="SUPFAM" id="SSF53955">
    <property type="entry name" value="Lysozyme-like"/>
    <property type="match status" value="1"/>
</dbReference>
<gene>
    <name evidence="20" type="ORF">GJV85_11640</name>
</gene>
<evidence type="ECO:0000259" key="18">
    <source>
        <dbReference type="Pfam" id="PF00905"/>
    </source>
</evidence>
<keyword evidence="11" id="KW-0133">Cell shape</keyword>
<evidence type="ECO:0000256" key="9">
    <source>
        <dbReference type="ARBA" id="ARBA00022679"/>
    </source>
</evidence>
<protein>
    <submittedName>
        <fullName evidence="20">PBP1A family penicillin-binding protein</fullName>
    </submittedName>
</protein>
<dbReference type="Gene3D" id="3.40.710.10">
    <property type="entry name" value="DD-peptidase/beta-lactamase superfamily"/>
    <property type="match status" value="1"/>
</dbReference>
<dbReference type="GO" id="GO:0005886">
    <property type="term" value="C:plasma membrane"/>
    <property type="evidence" value="ECO:0007669"/>
    <property type="project" value="UniProtKB-SubCell"/>
</dbReference>
<keyword evidence="9" id="KW-0808">Transferase</keyword>
<keyword evidence="12" id="KW-0573">Peptidoglycan synthesis</keyword>
<evidence type="ECO:0000256" key="5">
    <source>
        <dbReference type="ARBA" id="ARBA00022475"/>
    </source>
</evidence>
<evidence type="ECO:0000256" key="13">
    <source>
        <dbReference type="ARBA" id="ARBA00023136"/>
    </source>
</evidence>
<reference evidence="20" key="1">
    <citation type="submission" date="2019-11" db="EMBL/GenBank/DDBJ databases">
        <authorList>
            <person name="Kojima H."/>
        </authorList>
    </citation>
    <scope>NUCLEOTIDE SEQUENCE</scope>
    <source>
        <strain evidence="20">H1576</strain>
    </source>
</reference>
<keyword evidence="7" id="KW-0645">Protease</keyword>
<keyword evidence="13" id="KW-0472">Membrane</keyword>
<evidence type="ECO:0000259" key="19">
    <source>
        <dbReference type="Pfam" id="PF00912"/>
    </source>
</evidence>
<dbReference type="InterPro" id="IPR001264">
    <property type="entry name" value="Glyco_trans_51"/>
</dbReference>
<keyword evidence="10" id="KW-0378">Hydrolase</keyword>
<dbReference type="Proteomes" id="UP000671852">
    <property type="component" value="Chromosome"/>
</dbReference>
<dbReference type="GO" id="GO:0008955">
    <property type="term" value="F:peptidoglycan glycosyltransferase activity"/>
    <property type="evidence" value="ECO:0007669"/>
    <property type="project" value="UniProtKB-EC"/>
</dbReference>
<dbReference type="Pfam" id="PF00905">
    <property type="entry name" value="Transpeptidase"/>
    <property type="match status" value="1"/>
</dbReference>
<name>A0A975B1Y0_9BACT</name>
<comment type="similarity">
    <text evidence="4">In the N-terminal section; belongs to the glycosyltransferase 51 family.</text>
</comment>
<dbReference type="GO" id="GO:0071555">
    <property type="term" value="P:cell wall organization"/>
    <property type="evidence" value="ECO:0007669"/>
    <property type="project" value="UniProtKB-KW"/>
</dbReference>
<evidence type="ECO:0000256" key="7">
    <source>
        <dbReference type="ARBA" id="ARBA00022670"/>
    </source>
</evidence>
<comment type="similarity">
    <text evidence="3">In the C-terminal section; belongs to the transpeptidase family.</text>
</comment>
<sequence length="674" mass="76807">MKFIKRLFILLFILGVLSPFVVVGYYLSNDDFDISSLVDYKPSVTSRIYDRNGEKIANIFDKKHRYYASFDEIPPRIVEALVAIEDTTFFEHPGINIDAIFRAAIKVVRAGRAVEGASTITQQLVKNVLLTREKKLSRKIKEAIYAIKLERHLSKEQILERYLNEIYYGHGYYGVKTAADGYFHKRLEDLTLKEMAILVGLPKAPSTYAPTKNYDISMGRANRVIERMHVLGWIDDKTYEVALIETPAVYDDTLTQNKAPFIVDEVSRRFRDMGIEDLKTGGYEIYTSISLRLQSAAKESLKFAYDESLERIEKYKEKELKKLAEFQKIDNPSENEMFELQDVNVSQLNGALVSLDSASGDILALVGSVDYKKSSYNRATQGKRQPGSAFKPFIYQVALDLGYSGASELVDIAKTYEYEKDGEEMKWQPKNYEKNYKGLVTLREALIHSRNLATINLVNEIGLNNLVRELKKFNVKNIPHDLSISLGTMSMSPLELAKYYTSFSNAGVQVQPHLILSIDKANKTIYEKMDEREQMSSPTQSFIMTTILRDVVNRGTARRARVKGIELAGKTGTTNNNVDGWLAGYSPTIGTIVWFGNDNNTPMYKKETGGRISGPAFAHYYKRVLELYPQIKREFDVPEGIIEVEVDNRKEYFSDISKPPRMKMTSDSEEELLF</sequence>
<dbReference type="Pfam" id="PF00912">
    <property type="entry name" value="Transgly"/>
    <property type="match status" value="1"/>
</dbReference>
<evidence type="ECO:0000256" key="12">
    <source>
        <dbReference type="ARBA" id="ARBA00022984"/>
    </source>
</evidence>
<feature type="domain" description="Penicillin-binding protein transpeptidase" evidence="18">
    <location>
        <begin position="350"/>
        <end position="619"/>
    </location>
</feature>
<dbReference type="FunFam" id="1.10.3810.10:FF:000001">
    <property type="entry name" value="Penicillin-binding protein 1A"/>
    <property type="match status" value="1"/>
</dbReference>
<dbReference type="GO" id="GO:0009252">
    <property type="term" value="P:peptidoglycan biosynthetic process"/>
    <property type="evidence" value="ECO:0007669"/>
    <property type="project" value="UniProtKB-KW"/>
</dbReference>
<evidence type="ECO:0000256" key="14">
    <source>
        <dbReference type="ARBA" id="ARBA00023268"/>
    </source>
</evidence>
<evidence type="ECO:0000256" key="3">
    <source>
        <dbReference type="ARBA" id="ARBA00007090"/>
    </source>
</evidence>
<accession>A0A975B1Y0</accession>
<dbReference type="AlphaFoldDB" id="A0A975B1Y0"/>
<evidence type="ECO:0000256" key="2">
    <source>
        <dbReference type="ARBA" id="ARBA00004752"/>
    </source>
</evidence>
<dbReference type="GO" id="GO:0030288">
    <property type="term" value="C:outer membrane-bounded periplasmic space"/>
    <property type="evidence" value="ECO:0007669"/>
    <property type="project" value="TreeGrafter"/>
</dbReference>
<dbReference type="InterPro" id="IPR001460">
    <property type="entry name" value="PCN-bd_Tpept"/>
</dbReference>
<evidence type="ECO:0000313" key="21">
    <source>
        <dbReference type="Proteomes" id="UP000671852"/>
    </source>
</evidence>
<comment type="pathway">
    <text evidence="2">Cell wall biogenesis; peptidoglycan biosynthesis.</text>
</comment>
<keyword evidence="15" id="KW-0961">Cell wall biogenesis/degradation</keyword>
<dbReference type="EMBL" id="CP046072">
    <property type="protein sequence ID" value="QSZ42737.1"/>
    <property type="molecule type" value="Genomic_DNA"/>
</dbReference>
<dbReference type="GO" id="GO:0008658">
    <property type="term" value="F:penicillin binding"/>
    <property type="evidence" value="ECO:0007669"/>
    <property type="project" value="InterPro"/>
</dbReference>
<comment type="catalytic activity">
    <reaction evidence="17">
        <text>[GlcNAc-(1-&gt;4)-Mur2Ac(oyl-L-Ala-gamma-D-Glu-L-Lys-D-Ala-D-Ala)](n)-di-trans,octa-cis-undecaprenyl diphosphate + beta-D-GlcNAc-(1-&gt;4)-Mur2Ac(oyl-L-Ala-gamma-D-Glu-L-Lys-D-Ala-D-Ala)-di-trans,octa-cis-undecaprenyl diphosphate = [GlcNAc-(1-&gt;4)-Mur2Ac(oyl-L-Ala-gamma-D-Glu-L-Lys-D-Ala-D-Ala)](n+1)-di-trans,octa-cis-undecaprenyl diphosphate + di-trans,octa-cis-undecaprenyl diphosphate + H(+)</text>
        <dbReference type="Rhea" id="RHEA:23708"/>
        <dbReference type="Rhea" id="RHEA-COMP:9602"/>
        <dbReference type="Rhea" id="RHEA-COMP:9603"/>
        <dbReference type="ChEBI" id="CHEBI:15378"/>
        <dbReference type="ChEBI" id="CHEBI:58405"/>
        <dbReference type="ChEBI" id="CHEBI:60033"/>
        <dbReference type="ChEBI" id="CHEBI:78435"/>
        <dbReference type="EC" id="2.4.99.28"/>
    </reaction>
</comment>
<evidence type="ECO:0000256" key="1">
    <source>
        <dbReference type="ARBA" id="ARBA00004236"/>
    </source>
</evidence>
<keyword evidence="6" id="KW-0121">Carboxypeptidase</keyword>
<evidence type="ECO:0000256" key="4">
    <source>
        <dbReference type="ARBA" id="ARBA00007739"/>
    </source>
</evidence>
<dbReference type="InterPro" id="IPR023346">
    <property type="entry name" value="Lysozyme-like_dom_sf"/>
</dbReference>
<keyword evidence="14" id="KW-0511">Multifunctional enzyme</keyword>